<dbReference type="Proteomes" id="UP000054988">
    <property type="component" value="Unassembled WGS sequence"/>
</dbReference>
<dbReference type="PANTHER" id="PTHR10909">
    <property type="entry name" value="ELECTRON TRANSPORT OXIDOREDUCTASE"/>
    <property type="match status" value="1"/>
</dbReference>
<dbReference type="InterPro" id="IPR009100">
    <property type="entry name" value="AcylCoA_DH/oxidase_NM_dom_sf"/>
</dbReference>
<dbReference type="Gene3D" id="1.20.140.10">
    <property type="entry name" value="Butyryl-CoA Dehydrogenase, subunit A, domain 3"/>
    <property type="match status" value="1"/>
</dbReference>
<dbReference type="GO" id="GO:0055088">
    <property type="term" value="P:lipid homeostasis"/>
    <property type="evidence" value="ECO:0007669"/>
    <property type="project" value="TreeGrafter"/>
</dbReference>
<reference evidence="2 3" key="1">
    <citation type="submission" date="2015-12" db="EMBL/GenBank/DDBJ databases">
        <title>Draft genome sequence of Moniliophthora roreri, the causal agent of frosty pod rot of cacao.</title>
        <authorList>
            <person name="Aime M.C."/>
            <person name="Diaz-Valderrama J.R."/>
            <person name="Kijpornyongpan T."/>
            <person name="Phillips-Mora W."/>
        </authorList>
    </citation>
    <scope>NUCLEOTIDE SEQUENCE [LARGE SCALE GENOMIC DNA]</scope>
    <source>
        <strain evidence="2 3">MCA 2952</strain>
    </source>
</reference>
<evidence type="ECO:0000313" key="3">
    <source>
        <dbReference type="Proteomes" id="UP000054988"/>
    </source>
</evidence>
<dbReference type="GO" id="GO:0005504">
    <property type="term" value="F:fatty acid binding"/>
    <property type="evidence" value="ECO:0007669"/>
    <property type="project" value="TreeGrafter"/>
</dbReference>
<dbReference type="InterPro" id="IPR055060">
    <property type="entry name" value="ACOX_C_alpha1"/>
</dbReference>
<dbReference type="PANTHER" id="PTHR10909:SF382">
    <property type="entry name" value="ACYL-COENZYME A OXIDASE"/>
    <property type="match status" value="1"/>
</dbReference>
<organism evidence="2 3">
    <name type="scientific">Moniliophthora roreri</name>
    <name type="common">Frosty pod rot fungus</name>
    <name type="synonym">Monilia roreri</name>
    <dbReference type="NCBI Taxonomy" id="221103"/>
    <lineage>
        <taxon>Eukaryota</taxon>
        <taxon>Fungi</taxon>
        <taxon>Dikarya</taxon>
        <taxon>Basidiomycota</taxon>
        <taxon>Agaricomycotina</taxon>
        <taxon>Agaricomycetes</taxon>
        <taxon>Agaricomycetidae</taxon>
        <taxon>Agaricales</taxon>
        <taxon>Marasmiineae</taxon>
        <taxon>Marasmiaceae</taxon>
        <taxon>Moniliophthora</taxon>
    </lineage>
</organism>
<proteinExistence type="predicted"/>
<dbReference type="SUPFAM" id="SSF56645">
    <property type="entry name" value="Acyl-CoA dehydrogenase NM domain-like"/>
    <property type="match status" value="1"/>
</dbReference>
<accession>A0A0W0FSX3</accession>
<dbReference type="EMBL" id="LATX01001675">
    <property type="protein sequence ID" value="KTB39424.1"/>
    <property type="molecule type" value="Genomic_DNA"/>
</dbReference>
<dbReference type="GO" id="GO:0033540">
    <property type="term" value="P:fatty acid beta-oxidation using acyl-CoA oxidase"/>
    <property type="evidence" value="ECO:0007669"/>
    <property type="project" value="TreeGrafter"/>
</dbReference>
<dbReference type="eggNOG" id="KOG0135">
    <property type="taxonomic scope" value="Eukaryota"/>
</dbReference>
<dbReference type="InterPro" id="IPR012258">
    <property type="entry name" value="Acyl-CoA_oxidase"/>
</dbReference>
<protein>
    <submittedName>
        <fullName evidence="2">Putative acyl-CoA oxidase</fullName>
    </submittedName>
</protein>
<dbReference type="GO" id="GO:0005777">
    <property type="term" value="C:peroxisome"/>
    <property type="evidence" value="ECO:0007669"/>
    <property type="project" value="InterPro"/>
</dbReference>
<dbReference type="GO" id="GO:0071949">
    <property type="term" value="F:FAD binding"/>
    <property type="evidence" value="ECO:0007669"/>
    <property type="project" value="InterPro"/>
</dbReference>
<evidence type="ECO:0000313" key="2">
    <source>
        <dbReference type="EMBL" id="KTB39424.1"/>
    </source>
</evidence>
<dbReference type="InterPro" id="IPR036250">
    <property type="entry name" value="AcylCo_DH-like_C"/>
</dbReference>
<feature type="domain" description="Acyl-CoA oxidase C-alpha1" evidence="1">
    <location>
        <begin position="259"/>
        <end position="388"/>
    </location>
</feature>
<sequence>MQELYNHPLFRIRNEFLSKDESVALSYRRARLVLRSYALTANDVQFCSSRFWAMMTDPICSLDTAMFTILAAHVGLAIGTLSRHLHRRPDLRPLMDRLLRLDTVGIYLLTERGHGLDAFNIETTATKTNDGFILHTPREEATKFMPASTPAFGIPKVALVMARMIVDGQDRGSRFFIVPICNEREMYRGVISSRLPTRSGTNPLDFSITRFDHVHLPPSALVASDIDDLSVPERPLEAWWEEIWRIQLGTLAVPAPWISAMKAAAYIGGKYSMHRSIIGTRNRPTAIISFRTQQWPILNTTAVSMIMANWYPRAVRYAMEETKDHRIRHAMSVIVKATVCRHFQRTVPEVAERCGAQGTFEHNYMARIENDAKGVIIAEGDVVPLCIRLFSELLQGRYQVPLPPPESSLLARHAWSILDENTQLLYSVDDHRSDSFNCLILPQSQSAIEAIGHAMAYAAAVEAKLPQPILDVYECSVIRQDPAWYSEQAGLTRMDQRLREDAAISSAMPHLDDYLQDLQIENYVSAPIVSDESWKSYALSLPTYTGNASPTPAVIEHFQAML</sequence>
<evidence type="ECO:0000259" key="1">
    <source>
        <dbReference type="Pfam" id="PF22924"/>
    </source>
</evidence>
<dbReference type="Gene3D" id="2.40.110.10">
    <property type="entry name" value="Butyryl-CoA Dehydrogenase, subunit A, domain 2"/>
    <property type="match status" value="1"/>
</dbReference>
<dbReference type="AlphaFoldDB" id="A0A0W0FSX3"/>
<dbReference type="InterPro" id="IPR046373">
    <property type="entry name" value="Acyl-CoA_Oxase/DH_mid-dom_sf"/>
</dbReference>
<gene>
    <name evidence="2" type="ORF">WG66_7959</name>
</gene>
<dbReference type="Pfam" id="PF22924">
    <property type="entry name" value="ACOX_C_alpha1"/>
    <property type="match status" value="1"/>
</dbReference>
<dbReference type="GO" id="GO:0003997">
    <property type="term" value="F:acyl-CoA oxidase activity"/>
    <property type="evidence" value="ECO:0007669"/>
    <property type="project" value="InterPro"/>
</dbReference>
<name>A0A0W0FSX3_MONRR</name>
<dbReference type="SUPFAM" id="SSF47203">
    <property type="entry name" value="Acyl-CoA dehydrogenase C-terminal domain-like"/>
    <property type="match status" value="1"/>
</dbReference>
<comment type="caution">
    <text evidence="2">The sequence shown here is derived from an EMBL/GenBank/DDBJ whole genome shotgun (WGS) entry which is preliminary data.</text>
</comment>